<dbReference type="PANTHER" id="PTHR45973:SF36">
    <property type="entry name" value="CENTRIOLIN"/>
    <property type="match status" value="1"/>
</dbReference>
<dbReference type="AlphaFoldDB" id="A0AAR2LNS8"/>
<dbReference type="InterPro" id="IPR003591">
    <property type="entry name" value="Leu-rich_rpt_typical-subtyp"/>
</dbReference>
<accession>A0AAR2LNS8</accession>
<protein>
    <submittedName>
        <fullName evidence="3">Uncharacterized protein</fullName>
    </submittedName>
</protein>
<dbReference type="InterPro" id="IPR050576">
    <property type="entry name" value="Cilia_flagella_integrity"/>
</dbReference>
<dbReference type="GeneTree" id="ENSGT00940000155434"/>
<evidence type="ECO:0000256" key="2">
    <source>
        <dbReference type="ARBA" id="ARBA00022737"/>
    </source>
</evidence>
<dbReference type="Ensembl" id="ENSPNAT00000069603.1">
    <property type="protein sequence ID" value="ENSPNAP00000075981.1"/>
    <property type="gene ID" value="ENSPNAG00000035550.1"/>
</dbReference>
<evidence type="ECO:0000313" key="4">
    <source>
        <dbReference type="Proteomes" id="UP001501920"/>
    </source>
</evidence>
<dbReference type="Gene3D" id="3.80.10.10">
    <property type="entry name" value="Ribonuclease Inhibitor"/>
    <property type="match status" value="1"/>
</dbReference>
<reference evidence="3 4" key="1">
    <citation type="submission" date="2020-10" db="EMBL/GenBank/DDBJ databases">
        <title>Pygocentrus nattereri (red-bellied piranha) genome, fPygNat1, primary haplotype.</title>
        <authorList>
            <person name="Myers G."/>
            <person name="Meyer A."/>
            <person name="Karagic N."/>
            <person name="Pippel M."/>
            <person name="Winkler S."/>
            <person name="Tracey A."/>
            <person name="Wood J."/>
            <person name="Formenti G."/>
            <person name="Howe K."/>
            <person name="Fedrigo O."/>
            <person name="Jarvis E.D."/>
        </authorList>
    </citation>
    <scope>NUCLEOTIDE SEQUENCE [LARGE SCALE GENOMIC DNA]</scope>
</reference>
<reference evidence="3" key="2">
    <citation type="submission" date="2025-08" db="UniProtKB">
        <authorList>
            <consortium name="Ensembl"/>
        </authorList>
    </citation>
    <scope>IDENTIFICATION</scope>
</reference>
<dbReference type="SUPFAM" id="SSF52075">
    <property type="entry name" value="Outer arm dynein light chain 1"/>
    <property type="match status" value="1"/>
</dbReference>
<dbReference type="Pfam" id="PF14580">
    <property type="entry name" value="LRR_9"/>
    <property type="match status" value="1"/>
</dbReference>
<keyword evidence="4" id="KW-1185">Reference proteome</keyword>
<dbReference type="InterPro" id="IPR032675">
    <property type="entry name" value="LRR_dom_sf"/>
</dbReference>
<keyword evidence="1" id="KW-0433">Leucine-rich repeat</keyword>
<evidence type="ECO:0000256" key="1">
    <source>
        <dbReference type="ARBA" id="ARBA00022614"/>
    </source>
</evidence>
<dbReference type="InterPro" id="IPR001611">
    <property type="entry name" value="Leu-rich_rpt"/>
</dbReference>
<reference evidence="3" key="3">
    <citation type="submission" date="2025-09" db="UniProtKB">
        <authorList>
            <consortium name="Ensembl"/>
        </authorList>
    </citation>
    <scope>IDENTIFICATION</scope>
</reference>
<dbReference type="SMART" id="SM00369">
    <property type="entry name" value="LRR_TYP"/>
    <property type="match status" value="3"/>
</dbReference>
<dbReference type="Proteomes" id="UP001501920">
    <property type="component" value="Chromosome 20"/>
</dbReference>
<sequence length="125" mass="14898">MKENRFSQNKCDYFLSYRKIEGLEHMASLQILNLASNSIEQVPFWLAKKLRSLQTLNLQNNKIFSLHELSRLKLLKNLTELMLADNPVSDLAHYRLFLIFHLRSLLLLFKLLFFCICTEQYRCSR</sequence>
<name>A0AAR2LNS8_PYGNA</name>
<proteinExistence type="predicted"/>
<keyword evidence="2" id="KW-0677">Repeat</keyword>
<dbReference type="PROSITE" id="PS51450">
    <property type="entry name" value="LRR"/>
    <property type="match status" value="1"/>
</dbReference>
<evidence type="ECO:0000313" key="3">
    <source>
        <dbReference type="Ensembl" id="ENSPNAP00000075981.1"/>
    </source>
</evidence>
<dbReference type="PANTHER" id="PTHR45973">
    <property type="entry name" value="PROTEIN PHOSPHATASE 1 REGULATORY SUBUNIT SDS22-RELATED"/>
    <property type="match status" value="1"/>
</dbReference>
<organism evidence="3 4">
    <name type="scientific">Pygocentrus nattereri</name>
    <name type="common">Red-bellied piranha</name>
    <dbReference type="NCBI Taxonomy" id="42514"/>
    <lineage>
        <taxon>Eukaryota</taxon>
        <taxon>Metazoa</taxon>
        <taxon>Chordata</taxon>
        <taxon>Craniata</taxon>
        <taxon>Vertebrata</taxon>
        <taxon>Euteleostomi</taxon>
        <taxon>Actinopterygii</taxon>
        <taxon>Neopterygii</taxon>
        <taxon>Teleostei</taxon>
        <taxon>Ostariophysi</taxon>
        <taxon>Characiformes</taxon>
        <taxon>Characoidei</taxon>
        <taxon>Pygocentrus</taxon>
    </lineage>
</organism>